<keyword evidence="2" id="KW-0966">Cell projection</keyword>
<evidence type="ECO:0000313" key="2">
    <source>
        <dbReference type="EMBL" id="VDS06435.1"/>
    </source>
</evidence>
<accession>A0A3S4GMF6</accession>
<evidence type="ECO:0000256" key="1">
    <source>
        <dbReference type="SAM" id="MobiDB-lite"/>
    </source>
</evidence>
<protein>
    <submittedName>
        <fullName evidence="2">Flagellar assembly protein FliX</fullName>
    </submittedName>
</protein>
<reference evidence="2 3" key="1">
    <citation type="submission" date="2018-12" db="EMBL/GenBank/DDBJ databases">
        <authorList>
            <person name="Criscuolo A."/>
        </authorList>
    </citation>
    <scope>NUCLEOTIDE SEQUENCE [LARGE SCALE GENOMIC DNA]</scope>
    <source>
        <strain evidence="2">ACIP1116281</strain>
    </source>
</reference>
<dbReference type="Pfam" id="PF10768">
    <property type="entry name" value="FliX"/>
    <property type="match status" value="1"/>
</dbReference>
<dbReference type="EMBL" id="UZWD01000049">
    <property type="protein sequence ID" value="VDS06435.1"/>
    <property type="molecule type" value="Genomic_DNA"/>
</dbReference>
<name>A0A3S4GMF6_9HYPH</name>
<keyword evidence="3" id="KW-1185">Reference proteome</keyword>
<dbReference type="GO" id="GO:0044781">
    <property type="term" value="P:bacterial-type flagellum organization"/>
    <property type="evidence" value="ECO:0007669"/>
    <property type="project" value="InterPro"/>
</dbReference>
<feature type="region of interest" description="Disordered" evidence="1">
    <location>
        <begin position="1"/>
        <end position="23"/>
    </location>
</feature>
<dbReference type="OrthoDB" id="8005693at2"/>
<keyword evidence="2" id="KW-0282">Flagellum</keyword>
<dbReference type="AlphaFoldDB" id="A0A3S4GMF6"/>
<keyword evidence="2" id="KW-0969">Cilium</keyword>
<dbReference type="RefSeq" id="WP_126151952.1">
    <property type="nucleotide sequence ID" value="NZ_JBHTMH010000001.1"/>
</dbReference>
<gene>
    <name evidence="2" type="primary">fliX</name>
    <name evidence="2" type="ORF">DEVEQU_03599</name>
</gene>
<dbReference type="Proteomes" id="UP000268844">
    <property type="component" value="Unassembled WGS sequence"/>
</dbReference>
<organism evidence="2 3">
    <name type="scientific">Devosia equisanguinis</name>
    <dbReference type="NCBI Taxonomy" id="2490941"/>
    <lineage>
        <taxon>Bacteria</taxon>
        <taxon>Pseudomonadati</taxon>
        <taxon>Pseudomonadota</taxon>
        <taxon>Alphaproteobacteria</taxon>
        <taxon>Hyphomicrobiales</taxon>
        <taxon>Devosiaceae</taxon>
        <taxon>Devosia</taxon>
    </lineage>
</organism>
<evidence type="ECO:0000313" key="3">
    <source>
        <dbReference type="Proteomes" id="UP000268844"/>
    </source>
</evidence>
<feature type="compositionally biased region" description="Low complexity" evidence="1">
    <location>
        <begin position="14"/>
        <end position="23"/>
    </location>
</feature>
<dbReference type="InterPro" id="IPR019704">
    <property type="entry name" value="Flagellar_assmbl_FliX_class2"/>
</dbReference>
<proteinExistence type="predicted"/>
<sequence>MRIDTTIRSTGIPGRAAAGKAGSAPAFVPAGMGGAARASAATPAMPMAGLDAILALQTVGDFRESRRRSVKRGASMLDALESIKADLLVGNVSADRLDALVGQLASMRERGEPDLDAVIDDIELRVRVELAKFGRFPPL</sequence>